<comment type="caution">
    <text evidence="4">The sequence shown here is derived from an EMBL/GenBank/DDBJ whole genome shotgun (WGS) entry which is preliminary data.</text>
</comment>
<dbReference type="Proteomes" id="UP000308953">
    <property type="component" value="Unassembled WGS sequence"/>
</dbReference>
<evidence type="ECO:0000256" key="2">
    <source>
        <dbReference type="ARBA" id="ARBA00023004"/>
    </source>
</evidence>
<gene>
    <name evidence="4" type="ORF">D6D10_04896</name>
</gene>
<name>A0A4S9EXC1_AURPU</name>
<dbReference type="GO" id="GO:0019760">
    <property type="term" value="P:glucosinolate metabolic process"/>
    <property type="evidence" value="ECO:0007669"/>
    <property type="project" value="UniProtKB-ARBA"/>
</dbReference>
<evidence type="ECO:0000256" key="3">
    <source>
        <dbReference type="SAM" id="MobiDB-lite"/>
    </source>
</evidence>
<dbReference type="Pfam" id="PF24681">
    <property type="entry name" value="Kelch_KLHDC2_KLHL20_DRC7"/>
    <property type="match status" value="1"/>
</dbReference>
<organism evidence="4 5">
    <name type="scientific">Aureobasidium pullulans</name>
    <name type="common">Black yeast</name>
    <name type="synonym">Pullularia pullulans</name>
    <dbReference type="NCBI Taxonomy" id="5580"/>
    <lineage>
        <taxon>Eukaryota</taxon>
        <taxon>Fungi</taxon>
        <taxon>Dikarya</taxon>
        <taxon>Ascomycota</taxon>
        <taxon>Pezizomycotina</taxon>
        <taxon>Dothideomycetes</taxon>
        <taxon>Dothideomycetidae</taxon>
        <taxon>Dothideales</taxon>
        <taxon>Saccotheciaceae</taxon>
        <taxon>Aureobasidium</taxon>
    </lineage>
</organism>
<dbReference type="EMBL" id="QZAV01000093">
    <property type="protein sequence ID" value="THX38657.1"/>
    <property type="molecule type" value="Genomic_DNA"/>
</dbReference>
<feature type="region of interest" description="Disordered" evidence="3">
    <location>
        <begin position="185"/>
        <end position="218"/>
    </location>
</feature>
<dbReference type="SUPFAM" id="SSF117281">
    <property type="entry name" value="Kelch motif"/>
    <property type="match status" value="1"/>
</dbReference>
<sequence>MTTSPSESSPHFFITNNSESKHYNMAEAAGVLYAAEHLVEGGIALAKGIYDPTLPLKATITPITDINLPRVHHSVSEVKGRAYVFGGKTDGDELADNAMHIIILPSSGIESTDYRRLEPTASSPPARYGHCSAIIDDQIYVFGGSDVNGPLEEKGRVWVFDTDTNSWSSIDAAVGDVPKARVWAAATASAQPQPEHRRTDENVAPQLPPDPAKMVPEPLKPSTYGTFVVYGGVTEKGQSPNSELWTFDVTSRTWSQLPSPPAPSDSTSMPSITFHSNRLYAVSGSETHYIDLSLDSTTYTDKPTQGPTPLSPWSSLHPTTTSKTAKYPASSSSSTALIPITTGQGRNYLLHLTSSNLSTLQLTSSKTTAASLKDRARKAISKKTAEGEWAEVRYFNAENVMIQEGQAGRGVGDRKGFATTKVKEIDGGMVLVWGGVDGRGRVRSDGLMIEVEK</sequence>
<accession>A0A4S9EXC1</accession>
<dbReference type="PANTHER" id="PTHR47435">
    <property type="entry name" value="KELCH REPEAT PROTEIN (AFU_ORTHOLOGUE AFUA_5G12780)"/>
    <property type="match status" value="1"/>
</dbReference>
<dbReference type="InterPro" id="IPR015915">
    <property type="entry name" value="Kelch-typ_b-propeller"/>
</dbReference>
<evidence type="ECO:0000256" key="1">
    <source>
        <dbReference type="ARBA" id="ARBA00022737"/>
    </source>
</evidence>
<reference evidence="4 5" key="1">
    <citation type="submission" date="2018-10" db="EMBL/GenBank/DDBJ databases">
        <title>Fifty Aureobasidium pullulans genomes reveal a recombining polyextremotolerant generalist.</title>
        <authorList>
            <person name="Gostincar C."/>
            <person name="Turk M."/>
            <person name="Zajc J."/>
            <person name="Gunde-Cimerman N."/>
        </authorList>
    </citation>
    <scope>NUCLEOTIDE SEQUENCE [LARGE SCALE GENOMIC DNA]</scope>
    <source>
        <strain evidence="4 5">EXF-9785</strain>
    </source>
</reference>
<evidence type="ECO:0000313" key="4">
    <source>
        <dbReference type="EMBL" id="THX38657.1"/>
    </source>
</evidence>
<keyword evidence="2" id="KW-0408">Iron</keyword>
<dbReference type="AlphaFoldDB" id="A0A4S9EXC1"/>
<proteinExistence type="predicted"/>
<keyword evidence="1" id="KW-0677">Repeat</keyword>
<protein>
    <submittedName>
        <fullName evidence="4">Galactose oxidase</fullName>
    </submittedName>
</protein>
<evidence type="ECO:0000313" key="5">
    <source>
        <dbReference type="Proteomes" id="UP000308953"/>
    </source>
</evidence>
<dbReference type="Gene3D" id="2.120.10.80">
    <property type="entry name" value="Kelch-type beta propeller"/>
    <property type="match status" value="1"/>
</dbReference>
<feature type="region of interest" description="Disordered" evidence="3">
    <location>
        <begin position="299"/>
        <end position="335"/>
    </location>
</feature>
<dbReference type="PANTHER" id="PTHR47435:SF4">
    <property type="entry name" value="KELCH REPEAT PROTEIN (AFU_ORTHOLOGUE AFUA_5G12780)"/>
    <property type="match status" value="1"/>
</dbReference>